<dbReference type="SUPFAM" id="SSF55785">
    <property type="entry name" value="PYP-like sensor domain (PAS domain)"/>
    <property type="match status" value="1"/>
</dbReference>
<dbReference type="PROSITE" id="PS50887">
    <property type="entry name" value="GGDEF"/>
    <property type="match status" value="1"/>
</dbReference>
<dbReference type="Gene3D" id="3.30.450.20">
    <property type="entry name" value="PAS domain"/>
    <property type="match status" value="1"/>
</dbReference>
<dbReference type="SMART" id="SM00086">
    <property type="entry name" value="PAC"/>
    <property type="match status" value="1"/>
</dbReference>
<dbReference type="EMBL" id="BAAAHE010000004">
    <property type="protein sequence ID" value="GAA0605633.1"/>
    <property type="molecule type" value="Genomic_DNA"/>
</dbReference>
<organism evidence="4 5">
    <name type="scientific">Sporichthya brevicatena</name>
    <dbReference type="NCBI Taxonomy" id="171442"/>
    <lineage>
        <taxon>Bacteria</taxon>
        <taxon>Bacillati</taxon>
        <taxon>Actinomycetota</taxon>
        <taxon>Actinomycetes</taxon>
        <taxon>Sporichthyales</taxon>
        <taxon>Sporichthyaceae</taxon>
        <taxon>Sporichthya</taxon>
    </lineage>
</organism>
<feature type="domain" description="PAC" evidence="2">
    <location>
        <begin position="79"/>
        <end position="131"/>
    </location>
</feature>
<dbReference type="Gene3D" id="3.30.70.270">
    <property type="match status" value="1"/>
</dbReference>
<dbReference type="PROSITE" id="PS50112">
    <property type="entry name" value="PAS"/>
    <property type="match status" value="1"/>
</dbReference>
<reference evidence="4 5" key="1">
    <citation type="journal article" date="2019" name="Int. J. Syst. Evol. Microbiol.">
        <title>The Global Catalogue of Microorganisms (GCM) 10K type strain sequencing project: providing services to taxonomists for standard genome sequencing and annotation.</title>
        <authorList>
            <consortium name="The Broad Institute Genomics Platform"/>
            <consortium name="The Broad Institute Genome Sequencing Center for Infectious Disease"/>
            <person name="Wu L."/>
            <person name="Ma J."/>
        </authorList>
    </citation>
    <scope>NUCLEOTIDE SEQUENCE [LARGE SCALE GENOMIC DNA]</scope>
    <source>
        <strain evidence="4 5">JCM 10671</strain>
    </source>
</reference>
<evidence type="ECO:0000313" key="4">
    <source>
        <dbReference type="EMBL" id="GAA0605633.1"/>
    </source>
</evidence>
<dbReference type="Pfam" id="PF00990">
    <property type="entry name" value="GGDEF"/>
    <property type="match status" value="1"/>
</dbReference>
<dbReference type="InterPro" id="IPR035965">
    <property type="entry name" value="PAS-like_dom_sf"/>
</dbReference>
<dbReference type="CDD" id="cd00130">
    <property type="entry name" value="PAS"/>
    <property type="match status" value="1"/>
</dbReference>
<name>A0ABN1G7I8_9ACTN</name>
<dbReference type="PANTHER" id="PTHR44757:SF2">
    <property type="entry name" value="BIOFILM ARCHITECTURE MAINTENANCE PROTEIN MBAA"/>
    <property type="match status" value="1"/>
</dbReference>
<dbReference type="InterPro" id="IPR000700">
    <property type="entry name" value="PAS-assoc_C"/>
</dbReference>
<dbReference type="CDD" id="cd01949">
    <property type="entry name" value="GGDEF"/>
    <property type="match status" value="1"/>
</dbReference>
<dbReference type="RefSeq" id="WP_344601105.1">
    <property type="nucleotide sequence ID" value="NZ_BAAAHE010000004.1"/>
</dbReference>
<accession>A0ABN1G7I8</accession>
<evidence type="ECO:0000259" key="2">
    <source>
        <dbReference type="PROSITE" id="PS50113"/>
    </source>
</evidence>
<gene>
    <name evidence="4" type="ORF">GCM10009547_04440</name>
</gene>
<dbReference type="InterPro" id="IPR052155">
    <property type="entry name" value="Biofilm_reg_signaling"/>
</dbReference>
<dbReference type="PANTHER" id="PTHR44757">
    <property type="entry name" value="DIGUANYLATE CYCLASE DGCP"/>
    <property type="match status" value="1"/>
</dbReference>
<dbReference type="SMART" id="SM00267">
    <property type="entry name" value="GGDEF"/>
    <property type="match status" value="1"/>
</dbReference>
<dbReference type="Proteomes" id="UP001500957">
    <property type="component" value="Unassembled WGS sequence"/>
</dbReference>
<dbReference type="InterPro" id="IPR000160">
    <property type="entry name" value="GGDEF_dom"/>
</dbReference>
<dbReference type="NCBIfam" id="TIGR00254">
    <property type="entry name" value="GGDEF"/>
    <property type="match status" value="1"/>
</dbReference>
<dbReference type="InterPro" id="IPR013655">
    <property type="entry name" value="PAS_fold_3"/>
</dbReference>
<dbReference type="NCBIfam" id="TIGR00229">
    <property type="entry name" value="sensory_box"/>
    <property type="match status" value="1"/>
</dbReference>
<sequence length="292" mass="31756">MGAHAPDPLVAAAFDQAPVGLALLDLTGRWFRINPALCRMLGWTADELLAQDPPQIVHDEDRPIEEEAAARLASGEPAVTVEQRYRHREGHVLWVRRTATLVRDDAGLPEYVVAVYEDIDARRSQDARLAYLALHDPLTGLANRALLDDRLSQAVAACEREGGVVAVLFCDVDGLKAVNDRHGHPFGDELLVTVARRLGDQVRGGDTLARFGGDEFVVVCNLRSPDDADSMCRRLSAAVEAAPGLLAPDGTEVPVRVSIGYAVSHDSRTEPRSLLVRADESMYAAKRRRGAS</sequence>
<dbReference type="InterPro" id="IPR029787">
    <property type="entry name" value="Nucleotide_cyclase"/>
</dbReference>
<dbReference type="InterPro" id="IPR000014">
    <property type="entry name" value="PAS"/>
</dbReference>
<feature type="domain" description="PAS" evidence="1">
    <location>
        <begin position="6"/>
        <end position="76"/>
    </location>
</feature>
<comment type="caution">
    <text evidence="4">The sequence shown here is derived from an EMBL/GenBank/DDBJ whole genome shotgun (WGS) entry which is preliminary data.</text>
</comment>
<dbReference type="SMART" id="SM00091">
    <property type="entry name" value="PAS"/>
    <property type="match status" value="1"/>
</dbReference>
<protein>
    <submittedName>
        <fullName evidence="4">Uncharacterized protein</fullName>
    </submittedName>
</protein>
<dbReference type="SUPFAM" id="SSF55073">
    <property type="entry name" value="Nucleotide cyclase"/>
    <property type="match status" value="1"/>
</dbReference>
<dbReference type="InterPro" id="IPR043128">
    <property type="entry name" value="Rev_trsase/Diguanyl_cyclase"/>
</dbReference>
<feature type="domain" description="GGDEF" evidence="3">
    <location>
        <begin position="163"/>
        <end position="292"/>
    </location>
</feature>
<dbReference type="InterPro" id="IPR001610">
    <property type="entry name" value="PAC"/>
</dbReference>
<dbReference type="PROSITE" id="PS50113">
    <property type="entry name" value="PAC"/>
    <property type="match status" value="1"/>
</dbReference>
<evidence type="ECO:0000313" key="5">
    <source>
        <dbReference type="Proteomes" id="UP001500957"/>
    </source>
</evidence>
<keyword evidence="5" id="KW-1185">Reference proteome</keyword>
<evidence type="ECO:0000259" key="3">
    <source>
        <dbReference type="PROSITE" id="PS50887"/>
    </source>
</evidence>
<proteinExistence type="predicted"/>
<evidence type="ECO:0000259" key="1">
    <source>
        <dbReference type="PROSITE" id="PS50112"/>
    </source>
</evidence>
<dbReference type="Pfam" id="PF08447">
    <property type="entry name" value="PAS_3"/>
    <property type="match status" value="1"/>
</dbReference>